<dbReference type="SUPFAM" id="SSF55469">
    <property type="entry name" value="FMN-dependent nitroreductase-like"/>
    <property type="match status" value="1"/>
</dbReference>
<dbReference type="PANTHER" id="PTHR43673">
    <property type="entry name" value="NAD(P)H NITROREDUCTASE YDGI-RELATED"/>
    <property type="match status" value="1"/>
</dbReference>
<comment type="caution">
    <text evidence="4">The sequence shown here is derived from an EMBL/GenBank/DDBJ whole genome shotgun (WGS) entry which is preliminary data.</text>
</comment>
<comment type="similarity">
    <text evidence="1">Belongs to the nitroreductase family.</text>
</comment>
<sequence>MDFKGLVKLRQSNRAYQDRAVEKEKIEQCLEAGRLSPSANNAQGWTFVTVDDAGLKNRVAESTYRMGGAFVKQAPVIIVLVAEKPLFMSKFGSALRKIDFSSLDMGIAAAHICLQAADLGLGTCMLESFDEKSIKTVLNIPDNRRVALLITLGYPADTPREKKRKKFDEVVRWNKYSYNKDERSFLL</sequence>
<dbReference type="EC" id="1.-.-.-" evidence="4"/>
<dbReference type="EMBL" id="SNRY01002076">
    <property type="protein sequence ID" value="KAA6326929.1"/>
    <property type="molecule type" value="Genomic_DNA"/>
</dbReference>
<reference evidence="4" key="1">
    <citation type="submission" date="2019-03" db="EMBL/GenBank/DDBJ databases">
        <title>Single cell metagenomics reveals metabolic interactions within the superorganism composed of flagellate Streblomastix strix and complex community of Bacteroidetes bacteria on its surface.</title>
        <authorList>
            <person name="Treitli S.C."/>
            <person name="Kolisko M."/>
            <person name="Husnik F."/>
            <person name="Keeling P."/>
            <person name="Hampl V."/>
        </authorList>
    </citation>
    <scope>NUCLEOTIDE SEQUENCE</scope>
    <source>
        <strain evidence="4">STM</strain>
    </source>
</reference>
<feature type="domain" description="Nitroreductase" evidence="3">
    <location>
        <begin position="9"/>
        <end position="154"/>
    </location>
</feature>
<accession>A0A5J4QZU0</accession>
<evidence type="ECO:0000256" key="2">
    <source>
        <dbReference type="ARBA" id="ARBA00023002"/>
    </source>
</evidence>
<dbReference type="Gene3D" id="3.40.109.10">
    <property type="entry name" value="NADH Oxidase"/>
    <property type="match status" value="1"/>
</dbReference>
<evidence type="ECO:0000259" key="3">
    <source>
        <dbReference type="Pfam" id="PF00881"/>
    </source>
</evidence>
<evidence type="ECO:0000313" key="4">
    <source>
        <dbReference type="EMBL" id="KAA6326929.1"/>
    </source>
</evidence>
<gene>
    <name evidence="4" type="ORF">EZS27_024030</name>
</gene>
<keyword evidence="2 4" id="KW-0560">Oxidoreductase</keyword>
<organism evidence="4">
    <name type="scientific">termite gut metagenome</name>
    <dbReference type="NCBI Taxonomy" id="433724"/>
    <lineage>
        <taxon>unclassified sequences</taxon>
        <taxon>metagenomes</taxon>
        <taxon>organismal metagenomes</taxon>
    </lineage>
</organism>
<protein>
    <submittedName>
        <fullName evidence="4">Putative NAD(P)H nitroreductase</fullName>
        <ecNumber evidence="4">1.-.-.-</ecNumber>
    </submittedName>
</protein>
<dbReference type="GO" id="GO:0016491">
    <property type="term" value="F:oxidoreductase activity"/>
    <property type="evidence" value="ECO:0007669"/>
    <property type="project" value="UniProtKB-KW"/>
</dbReference>
<name>A0A5J4QZU0_9ZZZZ</name>
<dbReference type="AlphaFoldDB" id="A0A5J4QZU0"/>
<dbReference type="InterPro" id="IPR000415">
    <property type="entry name" value="Nitroreductase-like"/>
</dbReference>
<dbReference type="PANTHER" id="PTHR43673:SF10">
    <property type="entry name" value="NADH DEHYDROGENASE_NAD(P)H NITROREDUCTASE XCC3605-RELATED"/>
    <property type="match status" value="1"/>
</dbReference>
<dbReference type="Pfam" id="PF00881">
    <property type="entry name" value="Nitroreductase"/>
    <property type="match status" value="1"/>
</dbReference>
<dbReference type="InterPro" id="IPR029479">
    <property type="entry name" value="Nitroreductase"/>
</dbReference>
<proteinExistence type="inferred from homology"/>
<evidence type="ECO:0000256" key="1">
    <source>
        <dbReference type="ARBA" id="ARBA00007118"/>
    </source>
</evidence>